<feature type="transmembrane region" description="Helical" evidence="2">
    <location>
        <begin position="169"/>
        <end position="188"/>
    </location>
</feature>
<dbReference type="EMBL" id="JBHTLX010000023">
    <property type="protein sequence ID" value="MFD1249884.1"/>
    <property type="molecule type" value="Genomic_DNA"/>
</dbReference>
<name>A0ABW3W667_9ACTN</name>
<feature type="compositionally biased region" description="Basic and acidic residues" evidence="1">
    <location>
        <begin position="246"/>
        <end position="258"/>
    </location>
</feature>
<proteinExistence type="predicted"/>
<keyword evidence="2" id="KW-0472">Membrane</keyword>
<dbReference type="InterPro" id="IPR008910">
    <property type="entry name" value="MSC_TM_helix"/>
</dbReference>
<dbReference type="Proteomes" id="UP001597229">
    <property type="component" value="Unassembled WGS sequence"/>
</dbReference>
<reference evidence="4" key="1">
    <citation type="journal article" date="2019" name="Int. J. Syst. Evol. Microbiol.">
        <title>The Global Catalogue of Microorganisms (GCM) 10K type strain sequencing project: providing services to taxonomists for standard genome sequencing and annotation.</title>
        <authorList>
            <consortium name="The Broad Institute Genomics Platform"/>
            <consortium name="The Broad Institute Genome Sequencing Center for Infectious Disease"/>
            <person name="Wu L."/>
            <person name="Ma J."/>
        </authorList>
    </citation>
    <scope>NUCLEOTIDE SEQUENCE [LARGE SCALE GENOMIC DNA]</scope>
    <source>
        <strain evidence="4">CCUG 52478</strain>
    </source>
</reference>
<evidence type="ECO:0000313" key="4">
    <source>
        <dbReference type="Proteomes" id="UP001597229"/>
    </source>
</evidence>
<feature type="region of interest" description="Disordered" evidence="1">
    <location>
        <begin position="213"/>
        <end position="258"/>
    </location>
</feature>
<protein>
    <recommendedName>
        <fullName evidence="5">Transporter</fullName>
    </recommendedName>
</protein>
<feature type="transmembrane region" description="Helical" evidence="2">
    <location>
        <begin position="66"/>
        <end position="86"/>
    </location>
</feature>
<comment type="caution">
    <text evidence="3">The sequence shown here is derived from an EMBL/GenBank/DDBJ whole genome shotgun (WGS) entry which is preliminary data.</text>
</comment>
<gene>
    <name evidence="3" type="ORF">ACFQ3F_18940</name>
</gene>
<feature type="transmembrane region" description="Helical" evidence="2">
    <location>
        <begin position="6"/>
        <end position="28"/>
    </location>
</feature>
<evidence type="ECO:0000256" key="2">
    <source>
        <dbReference type="SAM" id="Phobius"/>
    </source>
</evidence>
<keyword evidence="2" id="KW-0812">Transmembrane</keyword>
<dbReference type="RefSeq" id="WP_367921064.1">
    <property type="nucleotide sequence ID" value="NZ_BAABAC010000040.1"/>
</dbReference>
<dbReference type="Pfam" id="PF05552">
    <property type="entry name" value="MS_channel_1st_1"/>
    <property type="match status" value="2"/>
</dbReference>
<keyword evidence="4" id="KW-1185">Reference proteome</keyword>
<evidence type="ECO:0000313" key="3">
    <source>
        <dbReference type="EMBL" id="MFD1249884.1"/>
    </source>
</evidence>
<feature type="transmembrane region" description="Helical" evidence="2">
    <location>
        <begin position="106"/>
        <end position="127"/>
    </location>
</feature>
<evidence type="ECO:0008006" key="5">
    <source>
        <dbReference type="Google" id="ProtNLM"/>
    </source>
</evidence>
<dbReference type="Gene3D" id="1.10.287.1260">
    <property type="match status" value="1"/>
</dbReference>
<keyword evidence="2" id="KW-1133">Transmembrane helix</keyword>
<organism evidence="3 4">
    <name type="scientific">Nocardioides ginsengisoli</name>
    <dbReference type="NCBI Taxonomy" id="363868"/>
    <lineage>
        <taxon>Bacteria</taxon>
        <taxon>Bacillati</taxon>
        <taxon>Actinomycetota</taxon>
        <taxon>Actinomycetes</taxon>
        <taxon>Propionibacteriales</taxon>
        <taxon>Nocardioidaceae</taxon>
        <taxon>Nocardioides</taxon>
    </lineage>
</organism>
<feature type="transmembrane region" description="Helical" evidence="2">
    <location>
        <begin position="139"/>
        <end position="157"/>
    </location>
</feature>
<accession>A0ABW3W667</accession>
<sequence>MDRFIGFLPNLIGFLVLLVIGIIVAKLVQVAVRKALDMSGIDGHLERSHSHAFVARVMPGMGVARAVSLVVFWFILVFFAVAAVTALQVPALTTFMNQVLAYLPNVLVAIAIFVIAALLSTALATSLTRMMGDTATGRIIAVVVPAVVMVVALFMILEQLRIAPEIVRIAFAATMFALALGLALAFGLGGRPVAQRVLEEAYARGREEAERARLHRRTAAASTTTQRYDVRADSTGTAETPAGGRYAREREDPGAAGR</sequence>
<evidence type="ECO:0000256" key="1">
    <source>
        <dbReference type="SAM" id="MobiDB-lite"/>
    </source>
</evidence>